<keyword evidence="6" id="KW-1185">Reference proteome</keyword>
<comment type="subcellular location">
    <subcellularLocation>
        <location evidence="1">Membrane</location>
        <topology evidence="1">Multi-pass membrane protein</topology>
    </subcellularLocation>
</comment>
<reference evidence="5 6" key="1">
    <citation type="submission" date="2015-06" db="EMBL/GenBank/DDBJ databases">
        <title>Draft genome of the ant-associated black yeast Phialophora attae CBS 131958.</title>
        <authorList>
            <person name="Moreno L.F."/>
            <person name="Stielow B.J."/>
            <person name="de Hoog S."/>
            <person name="Vicente V.A."/>
            <person name="Weiss V.A."/>
            <person name="de Vries M."/>
            <person name="Cruz L.M."/>
            <person name="Souza E.M."/>
        </authorList>
    </citation>
    <scope>NUCLEOTIDE SEQUENCE [LARGE SCALE GENOMIC DNA]</scope>
    <source>
        <strain evidence="5 6">CBS 131958</strain>
    </source>
</reference>
<feature type="transmembrane region" description="Helical" evidence="4">
    <location>
        <begin position="126"/>
        <end position="145"/>
    </location>
</feature>
<proteinExistence type="inferred from homology"/>
<sequence>MTDSPAATQRDSRKSASLHSKHQDASSEQTLQDIEQPSSLDAEKDRALPPDGGYGWVCVVCNACINAHTWGINSAYGVFLGYYLSSNAFPGTSALAYAFVGGLSISQAMLIAPLATYVVHRFGTRASLNTGIFFETLALIGASFATKLWHLILSQGVCFGWGMGFLFTASVGILPQWFLKRRSLANSLSAAGSGLGALIYSLAAGRAIQTVGLPWTFRILAICTFSVNIIACNLLRDRNKLIGTRNRAFDLSILRRPEFLLVQAWGCFSMLGYVVIVFSIPAYARSIGLSESQGYILNAIVSLGQMLGRPIIGLTSDRYGRINLACLYSLCSGLAIFAFWIPTEAAPSPYGLLIFYSIVGGGLAGTFWTTIAPVSTEVVGLKDLPGALSLTWLLLVPPTTVSQPIALELRSLNQQHWVYLHPQIFTGFMYVAGAMCLWVLRGWKIGQVEEVERRVLAAKRRSVRTALVEKQEEKAQDELAGKELQGGELLPDGGGNEDAIETAASSRHQRNPAAGADEATAKPDTEAAEAEKVDITPAVIERIGTQEDVRDASWRWRDLLRRMCKLQKV</sequence>
<name>A0A0N1H5T9_9EURO</name>
<feature type="compositionally biased region" description="Basic and acidic residues" evidence="3">
    <location>
        <begin position="519"/>
        <end position="533"/>
    </location>
</feature>
<keyword evidence="4" id="KW-1133">Transmembrane helix</keyword>
<accession>A0A0N1H5T9</accession>
<feature type="region of interest" description="Disordered" evidence="3">
    <location>
        <begin position="1"/>
        <end position="45"/>
    </location>
</feature>
<keyword evidence="4" id="KW-0472">Membrane</keyword>
<evidence type="ECO:0000313" key="6">
    <source>
        <dbReference type="Proteomes" id="UP000038010"/>
    </source>
</evidence>
<feature type="transmembrane region" description="Helical" evidence="4">
    <location>
        <begin position="419"/>
        <end position="440"/>
    </location>
</feature>
<dbReference type="GO" id="GO:0022857">
    <property type="term" value="F:transmembrane transporter activity"/>
    <property type="evidence" value="ECO:0007669"/>
    <property type="project" value="InterPro"/>
</dbReference>
<dbReference type="SUPFAM" id="SSF103473">
    <property type="entry name" value="MFS general substrate transporter"/>
    <property type="match status" value="1"/>
</dbReference>
<dbReference type="GeneID" id="28734974"/>
<feature type="transmembrane region" description="Helical" evidence="4">
    <location>
        <begin position="353"/>
        <end position="374"/>
    </location>
</feature>
<feature type="region of interest" description="Disordered" evidence="3">
    <location>
        <begin position="472"/>
        <end position="533"/>
    </location>
</feature>
<dbReference type="InterPro" id="IPR050327">
    <property type="entry name" value="Proton-linked_MCT"/>
</dbReference>
<protein>
    <submittedName>
        <fullName evidence="5">Putative transporter MCH2</fullName>
    </submittedName>
</protein>
<dbReference type="Pfam" id="PF07690">
    <property type="entry name" value="MFS_1"/>
    <property type="match status" value="1"/>
</dbReference>
<dbReference type="PANTHER" id="PTHR11360">
    <property type="entry name" value="MONOCARBOXYLATE TRANSPORTER"/>
    <property type="match status" value="1"/>
</dbReference>
<dbReference type="GO" id="GO:0016020">
    <property type="term" value="C:membrane"/>
    <property type="evidence" value="ECO:0007669"/>
    <property type="project" value="UniProtKB-SubCell"/>
</dbReference>
<dbReference type="VEuPathDB" id="FungiDB:AB675_3071"/>
<organism evidence="5 6">
    <name type="scientific">Cyphellophora attinorum</name>
    <dbReference type="NCBI Taxonomy" id="1664694"/>
    <lineage>
        <taxon>Eukaryota</taxon>
        <taxon>Fungi</taxon>
        <taxon>Dikarya</taxon>
        <taxon>Ascomycota</taxon>
        <taxon>Pezizomycotina</taxon>
        <taxon>Eurotiomycetes</taxon>
        <taxon>Chaetothyriomycetidae</taxon>
        <taxon>Chaetothyriales</taxon>
        <taxon>Cyphellophoraceae</taxon>
        <taxon>Cyphellophora</taxon>
    </lineage>
</organism>
<feature type="compositionally biased region" description="Basic and acidic residues" evidence="3">
    <location>
        <begin position="472"/>
        <end position="481"/>
    </location>
</feature>
<dbReference type="EMBL" id="LFJN01000021">
    <property type="protein sequence ID" value="KPI37866.1"/>
    <property type="molecule type" value="Genomic_DNA"/>
</dbReference>
<gene>
    <name evidence="5" type="ORF">AB675_3071</name>
</gene>
<feature type="transmembrane region" description="Helical" evidence="4">
    <location>
        <begin position="259"/>
        <end position="283"/>
    </location>
</feature>
<evidence type="ECO:0000256" key="2">
    <source>
        <dbReference type="ARBA" id="ARBA00006727"/>
    </source>
</evidence>
<feature type="transmembrane region" description="Helical" evidence="4">
    <location>
        <begin position="184"/>
        <end position="203"/>
    </location>
</feature>
<dbReference type="InterPro" id="IPR036259">
    <property type="entry name" value="MFS_trans_sf"/>
</dbReference>
<evidence type="ECO:0000256" key="3">
    <source>
        <dbReference type="SAM" id="MobiDB-lite"/>
    </source>
</evidence>
<evidence type="ECO:0000313" key="5">
    <source>
        <dbReference type="EMBL" id="KPI37866.1"/>
    </source>
</evidence>
<dbReference type="CDD" id="cd17352">
    <property type="entry name" value="MFS_MCT_SLC16"/>
    <property type="match status" value="1"/>
</dbReference>
<feature type="transmembrane region" description="Helical" evidence="4">
    <location>
        <begin position="151"/>
        <end position="172"/>
    </location>
</feature>
<dbReference type="PANTHER" id="PTHR11360:SF315">
    <property type="entry name" value="TRANSPORTER MCH2-RELATED"/>
    <property type="match status" value="1"/>
</dbReference>
<comment type="caution">
    <text evidence="5">The sequence shown here is derived from an EMBL/GenBank/DDBJ whole genome shotgun (WGS) entry which is preliminary data.</text>
</comment>
<dbReference type="Gene3D" id="1.20.1250.20">
    <property type="entry name" value="MFS general substrate transporter like domains"/>
    <property type="match status" value="2"/>
</dbReference>
<evidence type="ECO:0000256" key="4">
    <source>
        <dbReference type="SAM" id="Phobius"/>
    </source>
</evidence>
<dbReference type="InterPro" id="IPR011701">
    <property type="entry name" value="MFS"/>
</dbReference>
<dbReference type="RefSeq" id="XP_017997829.1">
    <property type="nucleotide sequence ID" value="XM_018143094.1"/>
</dbReference>
<dbReference type="AlphaFoldDB" id="A0A0N1H5T9"/>
<feature type="compositionally biased region" description="Polar residues" evidence="3">
    <location>
        <begin position="26"/>
        <end position="39"/>
    </location>
</feature>
<feature type="transmembrane region" description="Helical" evidence="4">
    <location>
        <begin position="215"/>
        <end position="235"/>
    </location>
</feature>
<dbReference type="OrthoDB" id="6499973at2759"/>
<keyword evidence="4" id="KW-0812">Transmembrane</keyword>
<comment type="similarity">
    <text evidence="2">Belongs to the major facilitator superfamily. Monocarboxylate porter (TC 2.A.1.13) family.</text>
</comment>
<evidence type="ECO:0000256" key="1">
    <source>
        <dbReference type="ARBA" id="ARBA00004141"/>
    </source>
</evidence>
<dbReference type="Proteomes" id="UP000038010">
    <property type="component" value="Unassembled WGS sequence"/>
</dbReference>
<feature type="transmembrane region" description="Helical" evidence="4">
    <location>
        <begin position="324"/>
        <end position="341"/>
    </location>
</feature>
<feature type="transmembrane region" description="Helical" evidence="4">
    <location>
        <begin position="94"/>
        <end position="119"/>
    </location>
</feature>